<feature type="compositionally biased region" description="Low complexity" evidence="1">
    <location>
        <begin position="110"/>
        <end position="119"/>
    </location>
</feature>
<gene>
    <name evidence="2" type="ORF">GWK16_06940</name>
</gene>
<reference evidence="2 3" key="1">
    <citation type="submission" date="2020-03" db="EMBL/GenBank/DDBJ databases">
        <authorList>
            <person name="Sun Q."/>
        </authorList>
    </citation>
    <scope>NUCLEOTIDE SEQUENCE [LARGE SCALE GENOMIC DNA]</scope>
    <source>
        <strain evidence="2 3">JC162</strain>
    </source>
</reference>
<sequence>MRGYGVVEDGFTFTEEEIARGSPRFWWGPRKRAAYDRVLARRGQSRQDERDDDREDSNGSSDTSSGNNASAGAAAGAAFVVMSQEEKRTESGSAWSSWFSGGSDGGSGSSDGSSSSGSSDSGGGSSDTGGSSSSE</sequence>
<organism evidence="2 3">
    <name type="scientific">Neoroseomonas marina</name>
    <dbReference type="NCBI Taxonomy" id="1232220"/>
    <lineage>
        <taxon>Bacteria</taxon>
        <taxon>Pseudomonadati</taxon>
        <taxon>Pseudomonadota</taxon>
        <taxon>Alphaproteobacteria</taxon>
        <taxon>Acetobacterales</taxon>
        <taxon>Acetobacteraceae</taxon>
        <taxon>Neoroseomonas</taxon>
    </lineage>
</organism>
<dbReference type="Proteomes" id="UP000548582">
    <property type="component" value="Unassembled WGS sequence"/>
</dbReference>
<feature type="region of interest" description="Disordered" evidence="1">
    <location>
        <begin position="38"/>
        <end position="135"/>
    </location>
</feature>
<dbReference type="AlphaFoldDB" id="A0A848EBS0"/>
<feature type="compositionally biased region" description="Low complexity" evidence="1">
    <location>
        <begin position="58"/>
        <end position="78"/>
    </location>
</feature>
<dbReference type="EMBL" id="JABBKX010000002">
    <property type="protein sequence ID" value="NMJ40969.1"/>
    <property type="molecule type" value="Genomic_DNA"/>
</dbReference>
<evidence type="ECO:0000313" key="2">
    <source>
        <dbReference type="EMBL" id="NMJ40969.1"/>
    </source>
</evidence>
<evidence type="ECO:0000256" key="1">
    <source>
        <dbReference type="SAM" id="MobiDB-lite"/>
    </source>
</evidence>
<proteinExistence type="predicted"/>
<protein>
    <submittedName>
        <fullName evidence="2">Uncharacterized protein</fullName>
    </submittedName>
</protein>
<feature type="compositionally biased region" description="Basic and acidic residues" evidence="1">
    <location>
        <begin position="38"/>
        <end position="49"/>
    </location>
</feature>
<accession>A0A848EBS0</accession>
<name>A0A848EBS0_9PROT</name>
<evidence type="ECO:0000313" key="3">
    <source>
        <dbReference type="Proteomes" id="UP000548582"/>
    </source>
</evidence>
<keyword evidence="3" id="KW-1185">Reference proteome</keyword>
<feature type="compositionally biased region" description="Low complexity" evidence="1">
    <location>
        <begin position="91"/>
        <end position="101"/>
    </location>
</feature>
<comment type="caution">
    <text evidence="2">The sequence shown here is derived from an EMBL/GenBank/DDBJ whole genome shotgun (WGS) entry which is preliminary data.</text>
</comment>
<dbReference type="RefSeq" id="WP_170053221.1">
    <property type="nucleotide sequence ID" value="NZ_JABBKX010000002.1"/>
</dbReference>